<gene>
    <name evidence="2" type="ORF">VNI00_019421</name>
</gene>
<evidence type="ECO:0000313" key="3">
    <source>
        <dbReference type="Proteomes" id="UP001383192"/>
    </source>
</evidence>
<dbReference type="Proteomes" id="UP001383192">
    <property type="component" value="Unassembled WGS sequence"/>
</dbReference>
<feature type="compositionally biased region" description="Polar residues" evidence="1">
    <location>
        <begin position="161"/>
        <end position="172"/>
    </location>
</feature>
<evidence type="ECO:0000313" key="2">
    <source>
        <dbReference type="EMBL" id="KAK7014084.1"/>
    </source>
</evidence>
<comment type="caution">
    <text evidence="2">The sequence shown here is derived from an EMBL/GenBank/DDBJ whole genome shotgun (WGS) entry which is preliminary data.</text>
</comment>
<protein>
    <submittedName>
        <fullName evidence="2">Uncharacterized protein</fullName>
    </submittedName>
</protein>
<evidence type="ECO:0000256" key="1">
    <source>
        <dbReference type="SAM" id="MobiDB-lite"/>
    </source>
</evidence>
<feature type="region of interest" description="Disordered" evidence="1">
    <location>
        <begin position="1"/>
        <end position="49"/>
    </location>
</feature>
<dbReference type="EMBL" id="JAYKXP010000376">
    <property type="protein sequence ID" value="KAK7014084.1"/>
    <property type="molecule type" value="Genomic_DNA"/>
</dbReference>
<proteinExistence type="predicted"/>
<accession>A0AAW0ALK7</accession>
<reference evidence="2 3" key="1">
    <citation type="submission" date="2024-01" db="EMBL/GenBank/DDBJ databases">
        <title>A draft genome for a cacao thread blight-causing isolate of Paramarasmius palmivorus.</title>
        <authorList>
            <person name="Baruah I.K."/>
            <person name="Bukari Y."/>
            <person name="Amoako-Attah I."/>
            <person name="Meinhardt L.W."/>
            <person name="Bailey B.A."/>
            <person name="Cohen S.P."/>
        </authorList>
    </citation>
    <scope>NUCLEOTIDE SEQUENCE [LARGE SCALE GENOMIC DNA]</scope>
    <source>
        <strain evidence="2 3">GH-12</strain>
    </source>
</reference>
<feature type="region of interest" description="Disordered" evidence="1">
    <location>
        <begin position="152"/>
        <end position="180"/>
    </location>
</feature>
<sequence length="205" mass="23087">MDPPTSADSQADAILDLYYPMDTRRRRQPKSKAPSEAALSERRNWHEPSRSTGAVYKFWIDTTASNSPEQLEKQYEQRRKHRVEMGIITVPDSSSTEREPSSRDSACVALAQSIAEVPMTVLTINPSRAEELLKLSYPGGKERGRFKAREAKTMLKRKQSGQEAEQSSSDSEIVQKRRKTCVRSNEKVAKAVASDAYTKTTLVHL</sequence>
<keyword evidence="3" id="KW-1185">Reference proteome</keyword>
<name>A0AAW0ALK7_9AGAR</name>
<feature type="region of interest" description="Disordered" evidence="1">
    <location>
        <begin position="67"/>
        <end position="104"/>
    </location>
</feature>
<organism evidence="2 3">
    <name type="scientific">Paramarasmius palmivorus</name>
    <dbReference type="NCBI Taxonomy" id="297713"/>
    <lineage>
        <taxon>Eukaryota</taxon>
        <taxon>Fungi</taxon>
        <taxon>Dikarya</taxon>
        <taxon>Basidiomycota</taxon>
        <taxon>Agaricomycotina</taxon>
        <taxon>Agaricomycetes</taxon>
        <taxon>Agaricomycetidae</taxon>
        <taxon>Agaricales</taxon>
        <taxon>Marasmiineae</taxon>
        <taxon>Marasmiaceae</taxon>
        <taxon>Paramarasmius</taxon>
    </lineage>
</organism>
<dbReference type="AlphaFoldDB" id="A0AAW0ALK7"/>
<feature type="compositionally biased region" description="Basic and acidic residues" evidence="1">
    <location>
        <begin position="39"/>
        <end position="49"/>
    </location>
</feature>